<feature type="transmembrane region" description="Helical" evidence="7">
    <location>
        <begin position="286"/>
        <end position="306"/>
    </location>
</feature>
<dbReference type="OMA" id="VRYHWAQ"/>
<evidence type="ECO:0000256" key="5">
    <source>
        <dbReference type="ARBA" id="ARBA00022989"/>
    </source>
</evidence>
<dbReference type="STRING" id="905079.L1IRA9"/>
<reference evidence="9" key="3">
    <citation type="submission" date="2015-06" db="UniProtKB">
        <authorList>
            <consortium name="EnsemblProtists"/>
        </authorList>
    </citation>
    <scope>IDENTIFICATION</scope>
</reference>
<comment type="similarity">
    <text evidence="2">Belongs to the SLC35F solute transporter family.</text>
</comment>
<keyword evidence="3" id="KW-0813">Transport</keyword>
<evidence type="ECO:0000256" key="1">
    <source>
        <dbReference type="ARBA" id="ARBA00004141"/>
    </source>
</evidence>
<dbReference type="EMBL" id="JH993046">
    <property type="protein sequence ID" value="EKX38642.1"/>
    <property type="molecule type" value="Genomic_DNA"/>
</dbReference>
<name>L1IRA9_GUITC</name>
<dbReference type="Proteomes" id="UP000011087">
    <property type="component" value="Unassembled WGS sequence"/>
</dbReference>
<dbReference type="GO" id="GO:0016020">
    <property type="term" value="C:membrane"/>
    <property type="evidence" value="ECO:0007669"/>
    <property type="project" value="UniProtKB-SubCell"/>
</dbReference>
<evidence type="ECO:0000256" key="7">
    <source>
        <dbReference type="SAM" id="Phobius"/>
    </source>
</evidence>
<dbReference type="RefSeq" id="XP_005825622.1">
    <property type="nucleotide sequence ID" value="XM_005825565.1"/>
</dbReference>
<evidence type="ECO:0000313" key="10">
    <source>
        <dbReference type="Proteomes" id="UP000011087"/>
    </source>
</evidence>
<dbReference type="InterPro" id="IPR037185">
    <property type="entry name" value="EmrE-like"/>
</dbReference>
<dbReference type="eggNOG" id="KOG2766">
    <property type="taxonomic scope" value="Eukaryota"/>
</dbReference>
<reference evidence="8 10" key="1">
    <citation type="journal article" date="2012" name="Nature">
        <title>Algal genomes reveal evolutionary mosaicism and the fate of nucleomorphs.</title>
        <authorList>
            <consortium name="DOE Joint Genome Institute"/>
            <person name="Curtis B.A."/>
            <person name="Tanifuji G."/>
            <person name="Burki F."/>
            <person name="Gruber A."/>
            <person name="Irimia M."/>
            <person name="Maruyama S."/>
            <person name="Arias M.C."/>
            <person name="Ball S.G."/>
            <person name="Gile G.H."/>
            <person name="Hirakawa Y."/>
            <person name="Hopkins J.F."/>
            <person name="Kuo A."/>
            <person name="Rensing S.A."/>
            <person name="Schmutz J."/>
            <person name="Symeonidi A."/>
            <person name="Elias M."/>
            <person name="Eveleigh R.J."/>
            <person name="Herman E.K."/>
            <person name="Klute M.J."/>
            <person name="Nakayama T."/>
            <person name="Obornik M."/>
            <person name="Reyes-Prieto A."/>
            <person name="Armbrust E.V."/>
            <person name="Aves S.J."/>
            <person name="Beiko R.G."/>
            <person name="Coutinho P."/>
            <person name="Dacks J.B."/>
            <person name="Durnford D.G."/>
            <person name="Fast N.M."/>
            <person name="Green B.R."/>
            <person name="Grisdale C.J."/>
            <person name="Hempel F."/>
            <person name="Henrissat B."/>
            <person name="Hoppner M.P."/>
            <person name="Ishida K."/>
            <person name="Kim E."/>
            <person name="Koreny L."/>
            <person name="Kroth P.G."/>
            <person name="Liu Y."/>
            <person name="Malik S.B."/>
            <person name="Maier U.G."/>
            <person name="McRose D."/>
            <person name="Mock T."/>
            <person name="Neilson J.A."/>
            <person name="Onodera N.T."/>
            <person name="Poole A.M."/>
            <person name="Pritham E.J."/>
            <person name="Richards T.A."/>
            <person name="Rocap G."/>
            <person name="Roy S.W."/>
            <person name="Sarai C."/>
            <person name="Schaack S."/>
            <person name="Shirato S."/>
            <person name="Slamovits C.H."/>
            <person name="Spencer D.F."/>
            <person name="Suzuki S."/>
            <person name="Worden A.Z."/>
            <person name="Zauner S."/>
            <person name="Barry K."/>
            <person name="Bell C."/>
            <person name="Bharti A.K."/>
            <person name="Crow J.A."/>
            <person name="Grimwood J."/>
            <person name="Kramer R."/>
            <person name="Lindquist E."/>
            <person name="Lucas S."/>
            <person name="Salamov A."/>
            <person name="McFadden G.I."/>
            <person name="Lane C.E."/>
            <person name="Keeling P.J."/>
            <person name="Gray M.W."/>
            <person name="Grigoriev I.V."/>
            <person name="Archibald J.M."/>
        </authorList>
    </citation>
    <scope>NUCLEOTIDE SEQUENCE</scope>
    <source>
        <strain evidence="8 10">CCMP2712</strain>
    </source>
</reference>
<feature type="transmembrane region" description="Helical" evidence="7">
    <location>
        <begin position="312"/>
        <end position="330"/>
    </location>
</feature>
<reference evidence="10" key="2">
    <citation type="submission" date="2012-11" db="EMBL/GenBank/DDBJ databases">
        <authorList>
            <person name="Kuo A."/>
            <person name="Curtis B.A."/>
            <person name="Tanifuji G."/>
            <person name="Burki F."/>
            <person name="Gruber A."/>
            <person name="Irimia M."/>
            <person name="Maruyama S."/>
            <person name="Arias M.C."/>
            <person name="Ball S.G."/>
            <person name="Gile G.H."/>
            <person name="Hirakawa Y."/>
            <person name="Hopkins J.F."/>
            <person name="Rensing S.A."/>
            <person name="Schmutz J."/>
            <person name="Symeonidi A."/>
            <person name="Elias M."/>
            <person name="Eveleigh R.J."/>
            <person name="Herman E.K."/>
            <person name="Klute M.J."/>
            <person name="Nakayama T."/>
            <person name="Obornik M."/>
            <person name="Reyes-Prieto A."/>
            <person name="Armbrust E.V."/>
            <person name="Aves S.J."/>
            <person name="Beiko R.G."/>
            <person name="Coutinho P."/>
            <person name="Dacks J.B."/>
            <person name="Durnford D.G."/>
            <person name="Fast N.M."/>
            <person name="Green B.R."/>
            <person name="Grisdale C."/>
            <person name="Hempe F."/>
            <person name="Henrissat B."/>
            <person name="Hoppner M.P."/>
            <person name="Ishida K.-I."/>
            <person name="Kim E."/>
            <person name="Koreny L."/>
            <person name="Kroth P.G."/>
            <person name="Liu Y."/>
            <person name="Malik S.-B."/>
            <person name="Maier U.G."/>
            <person name="McRose D."/>
            <person name="Mock T."/>
            <person name="Neilson J.A."/>
            <person name="Onodera N.T."/>
            <person name="Poole A.M."/>
            <person name="Pritham E.J."/>
            <person name="Richards T.A."/>
            <person name="Rocap G."/>
            <person name="Roy S.W."/>
            <person name="Sarai C."/>
            <person name="Schaack S."/>
            <person name="Shirato S."/>
            <person name="Slamovits C.H."/>
            <person name="Spencer D.F."/>
            <person name="Suzuki S."/>
            <person name="Worden A.Z."/>
            <person name="Zauner S."/>
            <person name="Barry K."/>
            <person name="Bell C."/>
            <person name="Bharti A.K."/>
            <person name="Crow J.A."/>
            <person name="Grimwood J."/>
            <person name="Kramer R."/>
            <person name="Lindquist E."/>
            <person name="Lucas S."/>
            <person name="Salamov A."/>
            <person name="McFadden G.I."/>
            <person name="Lane C.E."/>
            <person name="Keeling P.J."/>
            <person name="Gray M.W."/>
            <person name="Grigoriev I.V."/>
            <person name="Archibald J.M."/>
        </authorList>
    </citation>
    <scope>NUCLEOTIDE SEQUENCE</scope>
    <source>
        <strain evidence="10">CCMP2712</strain>
    </source>
</reference>
<dbReference type="InterPro" id="IPR009262">
    <property type="entry name" value="SLC35_F1/F2/F6"/>
</dbReference>
<comment type="subcellular location">
    <subcellularLocation>
        <location evidence="1">Membrane</location>
        <topology evidence="1">Multi-pass membrane protein</topology>
    </subcellularLocation>
</comment>
<organism evidence="8">
    <name type="scientific">Guillardia theta (strain CCMP2712)</name>
    <name type="common">Cryptophyte</name>
    <dbReference type="NCBI Taxonomy" id="905079"/>
    <lineage>
        <taxon>Eukaryota</taxon>
        <taxon>Cryptophyceae</taxon>
        <taxon>Pyrenomonadales</taxon>
        <taxon>Geminigeraceae</taxon>
        <taxon>Guillardia</taxon>
    </lineage>
</organism>
<sequence length="375" mass="40825">MVPCARPALAVLTGQFVSLLLVGTSVTSALLVHRGFEAPMFMSCLNYAFLAVAYGSWYLLKGRHHHDLSWKHDKSTMIKFAILVLVLGACFAKLHLDKLDQADVEANYLIVKAYQYTSIISITLLDCFTIPTVMLLSYLNLGSRYTITHGIGVAFALGGLFTLVLIDFSKAEEAGAGNGSVILGDSLTIIAASLYGLCGGARSCLSDAMNIQEELVCRYGWQLVVAIIGVLGALVSSVQVLALEREEIANYSWSGIDVGLIFAFVFCLCSIYTIVPQVLLRTGAAFLNISILTSDFWAVAFGVSVLKENPSSWYYVSFVSTVVGLFIYHARGEPHRSLDIESAQVTLQDDQGCVDTSHNCDDDARMLIQNQDDVN</sequence>
<dbReference type="PaxDb" id="55529-EKX38642"/>
<proteinExistence type="inferred from homology"/>
<feature type="transmembrane region" description="Helical" evidence="7">
    <location>
        <begin position="116"/>
        <end position="139"/>
    </location>
</feature>
<keyword evidence="5 7" id="KW-1133">Transmembrane helix</keyword>
<dbReference type="AlphaFoldDB" id="L1IRA9"/>
<dbReference type="EnsemblProtists" id="EKX38642">
    <property type="protein sequence ID" value="EKX38642"/>
    <property type="gene ID" value="GUITHDRAFT_165144"/>
</dbReference>
<dbReference type="GeneID" id="17295378"/>
<feature type="transmembrane region" description="Helical" evidence="7">
    <location>
        <begin position="80"/>
        <end position="96"/>
    </location>
</feature>
<evidence type="ECO:0008006" key="11">
    <source>
        <dbReference type="Google" id="ProtNLM"/>
    </source>
</evidence>
<evidence type="ECO:0000313" key="9">
    <source>
        <dbReference type="EnsemblProtists" id="EKX38642"/>
    </source>
</evidence>
<evidence type="ECO:0000256" key="3">
    <source>
        <dbReference type="ARBA" id="ARBA00022448"/>
    </source>
</evidence>
<keyword evidence="6 7" id="KW-0472">Membrane</keyword>
<dbReference type="SUPFAM" id="SSF103481">
    <property type="entry name" value="Multidrug resistance efflux transporter EmrE"/>
    <property type="match status" value="1"/>
</dbReference>
<dbReference type="KEGG" id="gtt:GUITHDRAFT_165144"/>
<feature type="transmembrane region" description="Helical" evidence="7">
    <location>
        <begin position="146"/>
        <end position="166"/>
    </location>
</feature>
<protein>
    <recommendedName>
        <fullName evidence="11">EamA domain-containing protein</fullName>
    </recommendedName>
</protein>
<feature type="transmembrane region" description="Helical" evidence="7">
    <location>
        <begin position="253"/>
        <end position="274"/>
    </location>
</feature>
<dbReference type="PANTHER" id="PTHR14233:SF4">
    <property type="entry name" value="SOLUTE CARRIER FAMILY 35 MEMBER F2"/>
    <property type="match status" value="1"/>
</dbReference>
<dbReference type="InterPro" id="IPR052221">
    <property type="entry name" value="SLC35F_Transporter"/>
</dbReference>
<gene>
    <name evidence="8" type="ORF">GUITHDRAFT_165144</name>
</gene>
<dbReference type="PANTHER" id="PTHR14233">
    <property type="entry name" value="DUF914-RELATED"/>
    <property type="match status" value="1"/>
</dbReference>
<evidence type="ECO:0000256" key="4">
    <source>
        <dbReference type="ARBA" id="ARBA00022692"/>
    </source>
</evidence>
<feature type="transmembrane region" description="Helical" evidence="7">
    <location>
        <begin position="178"/>
        <end position="198"/>
    </location>
</feature>
<dbReference type="HOGENOM" id="CLU_039639_2_0_1"/>
<dbReference type="Pfam" id="PF06027">
    <property type="entry name" value="SLC35F"/>
    <property type="match status" value="1"/>
</dbReference>
<feature type="transmembrane region" description="Helical" evidence="7">
    <location>
        <begin position="38"/>
        <end position="60"/>
    </location>
</feature>
<accession>L1IRA9</accession>
<keyword evidence="4 7" id="KW-0812">Transmembrane</keyword>
<feature type="transmembrane region" description="Helical" evidence="7">
    <location>
        <begin position="219"/>
        <end position="241"/>
    </location>
</feature>
<dbReference type="GO" id="GO:0022857">
    <property type="term" value="F:transmembrane transporter activity"/>
    <property type="evidence" value="ECO:0007669"/>
    <property type="project" value="InterPro"/>
</dbReference>
<evidence type="ECO:0000313" key="8">
    <source>
        <dbReference type="EMBL" id="EKX38642.1"/>
    </source>
</evidence>
<evidence type="ECO:0000256" key="6">
    <source>
        <dbReference type="ARBA" id="ARBA00023136"/>
    </source>
</evidence>
<evidence type="ECO:0000256" key="2">
    <source>
        <dbReference type="ARBA" id="ARBA00007863"/>
    </source>
</evidence>
<dbReference type="OrthoDB" id="429955at2759"/>
<keyword evidence="10" id="KW-1185">Reference proteome</keyword>